<dbReference type="InterPro" id="IPR032675">
    <property type="entry name" value="LRR_dom_sf"/>
</dbReference>
<keyword evidence="3" id="KW-1185">Reference proteome</keyword>
<dbReference type="Gene3D" id="2.60.120.590">
    <property type="entry name" value="Alpha-ketoglutarate-dependent dioxygenase AlkB-like"/>
    <property type="match status" value="1"/>
</dbReference>
<accession>A0A812KFU5</accession>
<name>A0A812KFU5_SYMPI</name>
<dbReference type="PANTHER" id="PTHR42256">
    <property type="entry name" value="OXOGLUTARATE/IRON-DEPENDENT DIOXYGENASE"/>
    <property type="match status" value="1"/>
</dbReference>
<feature type="non-terminal residue" evidence="2">
    <location>
        <position position="757"/>
    </location>
</feature>
<evidence type="ECO:0000313" key="2">
    <source>
        <dbReference type="EMBL" id="CAE7223009.1"/>
    </source>
</evidence>
<evidence type="ECO:0000256" key="1">
    <source>
        <dbReference type="SAM" id="MobiDB-lite"/>
    </source>
</evidence>
<feature type="compositionally biased region" description="Low complexity" evidence="1">
    <location>
        <begin position="745"/>
        <end position="757"/>
    </location>
</feature>
<sequence>MESLRDVSFQDIPLDDDLLSMLACQPHLSRIQLWSYNSEQHITDEGVMLLARSLGSTLVKLSLDSFVFNGAGVLTALSSLCWNLQELLLEGNAQCQIGQIDGLKLPAKLAKLRLPGCGLVGFMDLSNLFDLHYLWLFDNPGLEGVQGGGQQLKVLNLGSTSCKSIQSFGFGSLDLLDVSSTCLPEKDLAAILLTSPVLTRAVLGGNMVSPALLVAFVQQASWLRNLSLCGVGAGLVALARLLSGPGLVAPDLELLEISEASCPMVAEWLSLESAFGQASQLMLGLMGLLIPGYRQSFQDEALPVQQTGTDTAATSATFILTYSKTEGKIDFSIGVSFGEARQLVFEHREGHKVQFAVPQRNGDVHVFGQATNGCWRHGVPPSMDSDGPSISINVWGSRGEGEVDLLSSMRGRFPQIRFQDPAAGLQPKECEACHRMTDPQSGFKDLDGRWSCCRCQPELGWRPCAAQSPKQVTDCLTVKAAQLALAILVGRRSYVFRRAKFPDGWYALHVACEDPDPESSEALQLQGEWPSAPAEEDLPHGALVGLLYVQADGHTAKSVDWKGPYHKYIVTKTVALQDPLPANSPGIPEEPWRLSPVAQQSVLRLIGKTYENSRVEESWTLPSTSWWSHSSAWDWADWDWADRAWSDWADREWGNWGWSWDRWQAWAPHREDVASQRSAAEPNVEGAQTDAEGPGSGLQNLAPLPAETLPLPDLEPEAASEDPEVQDTQDQELEGDATDHADCKSGGSWSPESEGES</sequence>
<feature type="compositionally biased region" description="Acidic residues" evidence="1">
    <location>
        <begin position="714"/>
        <end position="736"/>
    </location>
</feature>
<dbReference type="SUPFAM" id="SSF52047">
    <property type="entry name" value="RNI-like"/>
    <property type="match status" value="1"/>
</dbReference>
<organism evidence="2 3">
    <name type="scientific">Symbiodinium pilosum</name>
    <name type="common">Dinoflagellate</name>
    <dbReference type="NCBI Taxonomy" id="2952"/>
    <lineage>
        <taxon>Eukaryota</taxon>
        <taxon>Sar</taxon>
        <taxon>Alveolata</taxon>
        <taxon>Dinophyceae</taxon>
        <taxon>Suessiales</taxon>
        <taxon>Symbiodiniaceae</taxon>
        <taxon>Symbiodinium</taxon>
    </lineage>
</organism>
<dbReference type="OrthoDB" id="1882547at2759"/>
<proteinExistence type="predicted"/>
<dbReference type="SUPFAM" id="SSF51197">
    <property type="entry name" value="Clavaminate synthase-like"/>
    <property type="match status" value="1"/>
</dbReference>
<dbReference type="Proteomes" id="UP000649617">
    <property type="component" value="Unassembled WGS sequence"/>
</dbReference>
<comment type="caution">
    <text evidence="2">The sequence shown here is derived from an EMBL/GenBank/DDBJ whole genome shotgun (WGS) entry which is preliminary data.</text>
</comment>
<feature type="region of interest" description="Disordered" evidence="1">
    <location>
        <begin position="673"/>
        <end position="757"/>
    </location>
</feature>
<dbReference type="EMBL" id="CAJNIZ010003489">
    <property type="protein sequence ID" value="CAE7223009.1"/>
    <property type="molecule type" value="Genomic_DNA"/>
</dbReference>
<gene>
    <name evidence="2" type="primary">PRDX5</name>
    <name evidence="2" type="ORF">SPIL2461_LOCUS3024</name>
</gene>
<protein>
    <submittedName>
        <fullName evidence="2">PRDX5 protein</fullName>
    </submittedName>
</protein>
<dbReference type="PANTHER" id="PTHR42256:SF1">
    <property type="entry name" value="FE2OG DIOXYGENASE DOMAIN-CONTAINING PROTEIN"/>
    <property type="match status" value="1"/>
</dbReference>
<reference evidence="2" key="1">
    <citation type="submission" date="2021-02" db="EMBL/GenBank/DDBJ databases">
        <authorList>
            <person name="Dougan E. K."/>
            <person name="Rhodes N."/>
            <person name="Thang M."/>
            <person name="Chan C."/>
        </authorList>
    </citation>
    <scope>NUCLEOTIDE SEQUENCE</scope>
</reference>
<evidence type="ECO:0000313" key="3">
    <source>
        <dbReference type="Proteomes" id="UP000649617"/>
    </source>
</evidence>
<dbReference type="AlphaFoldDB" id="A0A812KFU5"/>
<feature type="compositionally biased region" description="Low complexity" evidence="1">
    <location>
        <begin position="701"/>
        <end position="712"/>
    </location>
</feature>
<dbReference type="Gene3D" id="3.80.10.10">
    <property type="entry name" value="Ribonuclease Inhibitor"/>
    <property type="match status" value="1"/>
</dbReference>
<dbReference type="InterPro" id="IPR037151">
    <property type="entry name" value="AlkB-like_sf"/>
</dbReference>